<dbReference type="RefSeq" id="WP_240258670.1">
    <property type="nucleotide sequence ID" value="NZ_CP092488.2"/>
</dbReference>
<evidence type="ECO:0000313" key="3">
    <source>
        <dbReference type="Proteomes" id="UP001055336"/>
    </source>
</evidence>
<dbReference type="Proteomes" id="UP001055336">
    <property type="component" value="Chromosome"/>
</dbReference>
<keyword evidence="3" id="KW-1185">Reference proteome</keyword>
<dbReference type="EMBL" id="CP092488">
    <property type="protein sequence ID" value="UMB68208.1"/>
    <property type="molecule type" value="Genomic_DNA"/>
</dbReference>
<accession>A0ABY3VL38</accession>
<reference evidence="2" key="1">
    <citation type="submission" date="2022-08" db="EMBL/GenBank/DDBJ databases">
        <title>Whole genome sequencing of non-tuberculosis mycobacteria type-strains.</title>
        <authorList>
            <person name="Igarashi Y."/>
            <person name="Osugi A."/>
            <person name="Mitarai S."/>
        </authorList>
    </citation>
    <scope>NUCLEOTIDE SEQUENCE</scope>
    <source>
        <strain evidence="2">DSM 45127</strain>
    </source>
</reference>
<feature type="signal peptide" evidence="1">
    <location>
        <begin position="1"/>
        <end position="29"/>
    </location>
</feature>
<organism evidence="2 3">
    <name type="scientific">Mycobacterium paraterrae</name>
    <dbReference type="NCBI Taxonomy" id="577492"/>
    <lineage>
        <taxon>Bacteria</taxon>
        <taxon>Bacillati</taxon>
        <taxon>Actinomycetota</taxon>
        <taxon>Actinomycetes</taxon>
        <taxon>Mycobacteriales</taxon>
        <taxon>Mycobacteriaceae</taxon>
        <taxon>Mycobacterium</taxon>
    </lineage>
</organism>
<evidence type="ECO:0000256" key="1">
    <source>
        <dbReference type="SAM" id="SignalP"/>
    </source>
</evidence>
<sequence>MSARGFAQLGMFALGMGIGAAVAAAPALADGLDYQISIDGYDLFPTTGNTATATSGMGDLAIAFGDGSNATAQTGLGNFSFADGTNAIALTGGGDYNTAIDIGDNNLTGDQPQFALAGAGSHDFAFIDANDSEATASGDILQSGYDSSNNTAIVFDPFGTGNDIVNTGVNGFHAGNYDFGAILFDDNIVNQGASGADYLYDIVTTLGTETNAAAATAADWWAELMALF</sequence>
<feature type="chain" id="PRO_5046014307" description="Calcium-binding protein" evidence="1">
    <location>
        <begin position="30"/>
        <end position="228"/>
    </location>
</feature>
<evidence type="ECO:0008006" key="4">
    <source>
        <dbReference type="Google" id="ProtNLM"/>
    </source>
</evidence>
<name>A0ABY3VL38_9MYCO</name>
<protein>
    <recommendedName>
        <fullName evidence="4">Calcium-binding protein</fullName>
    </recommendedName>
</protein>
<keyword evidence="1" id="KW-0732">Signal</keyword>
<gene>
    <name evidence="2" type="ORF">MKK62_17385</name>
</gene>
<evidence type="ECO:0000313" key="2">
    <source>
        <dbReference type="EMBL" id="UMB68208.1"/>
    </source>
</evidence>
<proteinExistence type="predicted"/>